<organism>
    <name type="scientific">Branchiostoma floridae</name>
    <name type="common">Florida lancelet</name>
    <name type="synonym">Amphioxus</name>
    <dbReference type="NCBI Taxonomy" id="7739"/>
    <lineage>
        <taxon>Eukaryota</taxon>
        <taxon>Metazoa</taxon>
        <taxon>Chordata</taxon>
        <taxon>Cephalochordata</taxon>
        <taxon>Leptocardii</taxon>
        <taxon>Amphioxiformes</taxon>
        <taxon>Branchiostomatidae</taxon>
        <taxon>Branchiostoma</taxon>
    </lineage>
</organism>
<proteinExistence type="inferred from homology"/>
<dbReference type="PANTHER" id="PTHR10697">
    <property type="entry name" value="MAMMALIAN EPENDYMIN-RELATED PROTEIN 1"/>
    <property type="match status" value="1"/>
</dbReference>
<dbReference type="PANTHER" id="PTHR10697:SF13">
    <property type="entry name" value="RICIN B LECTIN DOMAIN-CONTAINING PROTEIN"/>
    <property type="match status" value="1"/>
</dbReference>
<evidence type="ECO:0000256" key="1">
    <source>
        <dbReference type="ARBA" id="ARBA00010771"/>
    </source>
</evidence>
<dbReference type="GO" id="GO:0005576">
    <property type="term" value="C:extracellular region"/>
    <property type="evidence" value="ECO:0007669"/>
    <property type="project" value="InterPro"/>
</dbReference>
<name>C3YTA0_BRAFL</name>
<dbReference type="AlphaFoldDB" id="C3YTA0"/>
<gene>
    <name evidence="2" type="ORF">BRAFLDRAFT_70171</name>
</gene>
<comment type="similarity">
    <text evidence="1">Belongs to the ependymin family.</text>
</comment>
<sequence length="236" mass="27052">MTREYSSKGPVVFMIPFLKYEKTQHCCYPDQYDLREAETGWNYGPVGGVSSYRGSRHVVYDFIHKKLAIEERTDSGGVRQYYKMIYDYPEGAHYLIMGTDCFKTKLTGDMKQHCIPGQATHLGSYVYGASDSGVLVDSFLFQVKGNVTTHREVTRAGCLPVRELHTHLEPDDKTISMQSMTYENVTTTVEDPSVFTPPVPPCPPRHQFTQDVQDLELLQWIEKTKREQRISDPPRL</sequence>
<dbReference type="Pfam" id="PF00811">
    <property type="entry name" value="Ependymin"/>
    <property type="match status" value="1"/>
</dbReference>
<dbReference type="EMBL" id="GG666551">
    <property type="protein sequence ID" value="EEN56467.1"/>
    <property type="molecule type" value="Genomic_DNA"/>
</dbReference>
<dbReference type="InterPro" id="IPR001299">
    <property type="entry name" value="Ependymin"/>
</dbReference>
<reference evidence="2" key="1">
    <citation type="journal article" date="2008" name="Nature">
        <title>The amphioxus genome and the evolution of the chordate karyotype.</title>
        <authorList>
            <consortium name="US DOE Joint Genome Institute (JGI-PGF)"/>
            <person name="Putnam N.H."/>
            <person name="Butts T."/>
            <person name="Ferrier D.E.K."/>
            <person name="Furlong R.F."/>
            <person name="Hellsten U."/>
            <person name="Kawashima T."/>
            <person name="Robinson-Rechavi M."/>
            <person name="Shoguchi E."/>
            <person name="Terry A."/>
            <person name="Yu J.-K."/>
            <person name="Benito-Gutierrez E.L."/>
            <person name="Dubchak I."/>
            <person name="Garcia-Fernandez J."/>
            <person name="Gibson-Brown J.J."/>
            <person name="Grigoriev I.V."/>
            <person name="Horton A.C."/>
            <person name="de Jong P.J."/>
            <person name="Jurka J."/>
            <person name="Kapitonov V.V."/>
            <person name="Kohara Y."/>
            <person name="Kuroki Y."/>
            <person name="Lindquist E."/>
            <person name="Lucas S."/>
            <person name="Osoegawa K."/>
            <person name="Pennacchio L.A."/>
            <person name="Salamov A.A."/>
            <person name="Satou Y."/>
            <person name="Sauka-Spengler T."/>
            <person name="Schmutz J."/>
            <person name="Shin-I T."/>
            <person name="Toyoda A."/>
            <person name="Bronner-Fraser M."/>
            <person name="Fujiyama A."/>
            <person name="Holland L.Z."/>
            <person name="Holland P.W.H."/>
            <person name="Satoh N."/>
            <person name="Rokhsar D.S."/>
        </authorList>
    </citation>
    <scope>NUCLEOTIDE SEQUENCE [LARGE SCALE GENOMIC DNA]</scope>
    <source>
        <strain evidence="2">S238N-H82</strain>
        <tissue evidence="2">Testes</tissue>
    </source>
</reference>
<protein>
    <submittedName>
        <fullName evidence="2">Uncharacterized protein</fullName>
    </submittedName>
</protein>
<dbReference type="GO" id="GO:0005509">
    <property type="term" value="F:calcium ion binding"/>
    <property type="evidence" value="ECO:0007669"/>
    <property type="project" value="InterPro"/>
</dbReference>
<accession>C3YTA0</accession>
<evidence type="ECO:0000313" key="2">
    <source>
        <dbReference type="EMBL" id="EEN56467.1"/>
    </source>
</evidence>
<dbReference type="GO" id="GO:0007160">
    <property type="term" value="P:cell-matrix adhesion"/>
    <property type="evidence" value="ECO:0007669"/>
    <property type="project" value="InterPro"/>
</dbReference>
<dbReference type="InParanoid" id="C3YTA0"/>